<dbReference type="PANTHER" id="PTHR10554:SF1">
    <property type="entry name" value="FI16515P1"/>
    <property type="match status" value="1"/>
</dbReference>
<dbReference type="SUPFAM" id="SSF50729">
    <property type="entry name" value="PH domain-like"/>
    <property type="match status" value="1"/>
</dbReference>
<dbReference type="EMBL" id="JAZGQO010000005">
    <property type="protein sequence ID" value="KAK6187065.1"/>
    <property type="molecule type" value="Genomic_DNA"/>
</dbReference>
<evidence type="ECO:0000313" key="6">
    <source>
        <dbReference type="EMBL" id="KAK6187065.1"/>
    </source>
</evidence>
<keyword evidence="3" id="KW-0963">Cytoplasm</keyword>
<protein>
    <recommendedName>
        <fullName evidence="5">PDZ domain-containing protein</fullName>
    </recommendedName>
</protein>
<comment type="similarity">
    <text evidence="2">Belongs to the syntrophin family.</text>
</comment>
<dbReference type="GO" id="GO:0005198">
    <property type="term" value="F:structural molecule activity"/>
    <property type="evidence" value="ECO:0007669"/>
    <property type="project" value="InterPro"/>
</dbReference>
<accession>A0AAN8QB08</accession>
<evidence type="ECO:0000259" key="5">
    <source>
        <dbReference type="PROSITE" id="PS50106"/>
    </source>
</evidence>
<dbReference type="SMART" id="SM00228">
    <property type="entry name" value="PDZ"/>
    <property type="match status" value="1"/>
</dbReference>
<evidence type="ECO:0000313" key="7">
    <source>
        <dbReference type="Proteomes" id="UP001347796"/>
    </source>
</evidence>
<dbReference type="GO" id="GO:0005856">
    <property type="term" value="C:cytoskeleton"/>
    <property type="evidence" value="ECO:0007669"/>
    <property type="project" value="UniProtKB-SubCell"/>
</dbReference>
<evidence type="ECO:0000256" key="1">
    <source>
        <dbReference type="ARBA" id="ARBA00004245"/>
    </source>
</evidence>
<proteinExistence type="inferred from homology"/>
<dbReference type="AlphaFoldDB" id="A0AAN8QB08"/>
<dbReference type="Pfam" id="PF00595">
    <property type="entry name" value="PDZ"/>
    <property type="match status" value="1"/>
</dbReference>
<dbReference type="SUPFAM" id="SSF50156">
    <property type="entry name" value="PDZ domain-like"/>
    <property type="match status" value="1"/>
</dbReference>
<organism evidence="6 7">
    <name type="scientific">Patella caerulea</name>
    <name type="common">Rayed Mediterranean limpet</name>
    <dbReference type="NCBI Taxonomy" id="87958"/>
    <lineage>
        <taxon>Eukaryota</taxon>
        <taxon>Metazoa</taxon>
        <taxon>Spiralia</taxon>
        <taxon>Lophotrochozoa</taxon>
        <taxon>Mollusca</taxon>
        <taxon>Gastropoda</taxon>
        <taxon>Patellogastropoda</taxon>
        <taxon>Patelloidea</taxon>
        <taxon>Patellidae</taxon>
        <taxon>Patella</taxon>
    </lineage>
</organism>
<dbReference type="GO" id="GO:0016010">
    <property type="term" value="C:dystrophin-associated glycoprotein complex"/>
    <property type="evidence" value="ECO:0007669"/>
    <property type="project" value="TreeGrafter"/>
</dbReference>
<dbReference type="InterPro" id="IPR015482">
    <property type="entry name" value="Syntrophin"/>
</dbReference>
<dbReference type="Proteomes" id="UP001347796">
    <property type="component" value="Unassembled WGS sequence"/>
</dbReference>
<evidence type="ECO:0000256" key="3">
    <source>
        <dbReference type="ARBA" id="ARBA00022490"/>
    </source>
</evidence>
<reference evidence="6 7" key="1">
    <citation type="submission" date="2024-01" db="EMBL/GenBank/DDBJ databases">
        <title>The genome of the rayed Mediterranean limpet Patella caerulea (Linnaeus, 1758).</title>
        <authorList>
            <person name="Anh-Thu Weber A."/>
            <person name="Halstead-Nussloch G."/>
        </authorList>
    </citation>
    <scope>NUCLEOTIDE SEQUENCE [LARGE SCALE GENOMIC DNA]</scope>
    <source>
        <strain evidence="6">AATW-2023a</strain>
        <tissue evidence="6">Whole specimen</tissue>
    </source>
</reference>
<dbReference type="PANTHER" id="PTHR10554">
    <property type="entry name" value="SYNTROPHIN"/>
    <property type="match status" value="1"/>
</dbReference>
<dbReference type="InterPro" id="IPR036034">
    <property type="entry name" value="PDZ_sf"/>
</dbReference>
<evidence type="ECO:0000256" key="4">
    <source>
        <dbReference type="ARBA" id="ARBA00023212"/>
    </source>
</evidence>
<name>A0AAN8QB08_PATCE</name>
<feature type="domain" description="PDZ" evidence="5">
    <location>
        <begin position="57"/>
        <end position="140"/>
    </location>
</feature>
<gene>
    <name evidence="6" type="ORF">SNE40_006313</name>
</gene>
<keyword evidence="4" id="KW-0206">Cytoskeleton</keyword>
<sequence>MTEVKTGILSVQSISGKQKSRPIRLQLSSDHLTLQQEEWVTAALQEEDEAFLNMVRDVTVQRIDGAGLGLCVKGGAEHHLPVLISRIIKGQAADLTGKLVVGDSILKVNDVDVETTTHDNVVQMLKDAGETIKLTVKHFKPASHFLNKGNNLRKDSTEEERQLRIPGLPRIEKTWTDVVCVPLLYGRVSRYFPGTDKLRSNSFEVFGVDGSSSGPVYCEDNRVMAEWIQSVTSNINSLLSQMVQMTNRLLVPDEQIFLMMWTSEKMSADRHCQAWKPKFLSLKSADVLLFDIPPMHARDWVTCEMKYKVYECMFKFLEDSELPDDRQYCCRIQTGCGDDIILSTECRSELLQLEKAWHTTNTLAVKRLVSKTFGCTWRGALSGLTIDLNYGFSLYDHQTKSFMWTYKFSQLKSSSDDGNKKLVLTFNNETCKETETREIECTDLRTLMYCIHAFLSAKLASIDPTLLANF</sequence>
<dbReference type="PROSITE" id="PS50106">
    <property type="entry name" value="PDZ"/>
    <property type="match status" value="1"/>
</dbReference>
<dbReference type="CDD" id="cd06801">
    <property type="entry name" value="PDZ_syntrophin-like"/>
    <property type="match status" value="1"/>
</dbReference>
<keyword evidence="7" id="KW-1185">Reference proteome</keyword>
<dbReference type="Pfam" id="PF23012">
    <property type="entry name" value="Syntrophin_4th"/>
    <property type="match status" value="1"/>
</dbReference>
<dbReference type="InterPro" id="IPR001478">
    <property type="entry name" value="PDZ"/>
</dbReference>
<comment type="caution">
    <text evidence="6">The sequence shown here is derived from an EMBL/GenBank/DDBJ whole genome shotgun (WGS) entry which is preliminary data.</text>
</comment>
<dbReference type="InterPro" id="IPR055108">
    <property type="entry name" value="Syntrophin_4th"/>
</dbReference>
<comment type="subcellular location">
    <subcellularLocation>
        <location evidence="1">Cytoplasm</location>
        <location evidence="1">Cytoskeleton</location>
    </subcellularLocation>
</comment>
<evidence type="ECO:0000256" key="2">
    <source>
        <dbReference type="ARBA" id="ARBA00010798"/>
    </source>
</evidence>
<dbReference type="Gene3D" id="2.30.42.10">
    <property type="match status" value="1"/>
</dbReference>